<name>A0ABR0PDK8_GOSAR</name>
<protein>
    <submittedName>
        <fullName evidence="1">Uncharacterized protein</fullName>
    </submittedName>
</protein>
<evidence type="ECO:0000313" key="1">
    <source>
        <dbReference type="EMBL" id="KAK5819237.1"/>
    </source>
</evidence>
<accession>A0ABR0PDK8</accession>
<reference evidence="1 2" key="1">
    <citation type="submission" date="2023-03" db="EMBL/GenBank/DDBJ databases">
        <title>WGS of Gossypium arboreum.</title>
        <authorList>
            <person name="Yu D."/>
        </authorList>
    </citation>
    <scope>NUCLEOTIDE SEQUENCE [LARGE SCALE GENOMIC DNA]</scope>
    <source>
        <tissue evidence="1">Leaf</tissue>
    </source>
</reference>
<sequence>MRNRKEYLPQACYTLASKEGDIFLSIVKNLKVPDGYASNISRCMNLKEQNLSNLKNHDGHILMQDLLLICLRGVIEKKVLSVITNLLDFFKRLCAKSLDP</sequence>
<dbReference type="EMBL" id="JARKNE010000007">
    <property type="protein sequence ID" value="KAK5819237.1"/>
    <property type="molecule type" value="Genomic_DNA"/>
</dbReference>
<dbReference type="Proteomes" id="UP001358586">
    <property type="component" value="Chromosome 7"/>
</dbReference>
<gene>
    <name evidence="1" type="ORF">PVK06_024212</name>
</gene>
<organism evidence="1 2">
    <name type="scientific">Gossypium arboreum</name>
    <name type="common">Tree cotton</name>
    <name type="synonym">Gossypium nanking</name>
    <dbReference type="NCBI Taxonomy" id="29729"/>
    <lineage>
        <taxon>Eukaryota</taxon>
        <taxon>Viridiplantae</taxon>
        <taxon>Streptophyta</taxon>
        <taxon>Embryophyta</taxon>
        <taxon>Tracheophyta</taxon>
        <taxon>Spermatophyta</taxon>
        <taxon>Magnoliopsida</taxon>
        <taxon>eudicotyledons</taxon>
        <taxon>Gunneridae</taxon>
        <taxon>Pentapetalae</taxon>
        <taxon>rosids</taxon>
        <taxon>malvids</taxon>
        <taxon>Malvales</taxon>
        <taxon>Malvaceae</taxon>
        <taxon>Malvoideae</taxon>
        <taxon>Gossypium</taxon>
    </lineage>
</organism>
<evidence type="ECO:0000313" key="2">
    <source>
        <dbReference type="Proteomes" id="UP001358586"/>
    </source>
</evidence>
<proteinExistence type="predicted"/>
<comment type="caution">
    <text evidence="1">The sequence shown here is derived from an EMBL/GenBank/DDBJ whole genome shotgun (WGS) entry which is preliminary data.</text>
</comment>
<keyword evidence="2" id="KW-1185">Reference proteome</keyword>